<protein>
    <submittedName>
        <fullName evidence="1">Uncharacterized protein</fullName>
    </submittedName>
</protein>
<dbReference type="Proteomes" id="UP001142400">
    <property type="component" value="Unassembled WGS sequence"/>
</dbReference>
<sequence length="168" mass="18396">MTAQHNVVVLEGFLDEETLPGPRDDTARFRIHLAADEDRVDEAVLPCVVANPALAAAVLNERKRGDLLRVAGHLRLPQTPAGAMWLEVHAIDVLHPTLLPDPDPDDEESTPFIERYASYVVIYDPDGLTHVWHETGDQIGSTDDPSEISDLIHAYEQRTASGDTGGTT</sequence>
<proteinExistence type="predicted"/>
<dbReference type="AlphaFoldDB" id="A0A9X2M057"/>
<organism evidence="1 2">
    <name type="scientific">Streptomyces malaysiensis subsp. samsunensis</name>
    <dbReference type="NCBI Taxonomy" id="459658"/>
    <lineage>
        <taxon>Bacteria</taxon>
        <taxon>Bacillati</taxon>
        <taxon>Actinomycetota</taxon>
        <taxon>Actinomycetes</taxon>
        <taxon>Kitasatosporales</taxon>
        <taxon>Streptomycetaceae</taxon>
        <taxon>Streptomyces</taxon>
        <taxon>Streptomyces violaceusniger group</taxon>
    </lineage>
</organism>
<gene>
    <name evidence="1" type="ORF">NQU54_33195</name>
</gene>
<dbReference type="RefSeq" id="WP_257634256.1">
    <property type="nucleotide sequence ID" value="NZ_JANIIC010000048.1"/>
</dbReference>
<keyword evidence="2" id="KW-1185">Reference proteome</keyword>
<comment type="caution">
    <text evidence="1">The sequence shown here is derived from an EMBL/GenBank/DDBJ whole genome shotgun (WGS) entry which is preliminary data.</text>
</comment>
<dbReference type="EMBL" id="JANIIC010000048">
    <property type="protein sequence ID" value="MCQ8833780.1"/>
    <property type="molecule type" value="Genomic_DNA"/>
</dbReference>
<accession>A0A9X2M057</accession>
<reference evidence="1" key="1">
    <citation type="submission" date="2022-06" db="EMBL/GenBank/DDBJ databases">
        <title>WGS of actinobacteria.</title>
        <authorList>
            <person name="Thawai C."/>
        </authorList>
    </citation>
    <scope>NUCLEOTIDE SEQUENCE</scope>
    <source>
        <strain evidence="1">DSM 42010</strain>
    </source>
</reference>
<name>A0A9X2M057_STRMQ</name>
<evidence type="ECO:0000313" key="2">
    <source>
        <dbReference type="Proteomes" id="UP001142400"/>
    </source>
</evidence>
<evidence type="ECO:0000313" key="1">
    <source>
        <dbReference type="EMBL" id="MCQ8833780.1"/>
    </source>
</evidence>